<organism evidence="4 5">
    <name type="scientific">Amphiplicatus metriothermophilus</name>
    <dbReference type="NCBI Taxonomy" id="1519374"/>
    <lineage>
        <taxon>Bacteria</taxon>
        <taxon>Pseudomonadati</taxon>
        <taxon>Pseudomonadota</taxon>
        <taxon>Alphaproteobacteria</taxon>
        <taxon>Parvularculales</taxon>
        <taxon>Parvularculaceae</taxon>
        <taxon>Amphiplicatus</taxon>
    </lineage>
</organism>
<proteinExistence type="predicted"/>
<dbReference type="InterPro" id="IPR050065">
    <property type="entry name" value="GlmU-like"/>
</dbReference>
<keyword evidence="5" id="KW-1185">Reference proteome</keyword>
<dbReference type="AlphaFoldDB" id="A0A239PSN6"/>
<dbReference type="GO" id="GO:0016779">
    <property type="term" value="F:nucleotidyltransferase activity"/>
    <property type="evidence" value="ECO:0007669"/>
    <property type="project" value="UniProtKB-KW"/>
</dbReference>
<dbReference type="Gene3D" id="3.90.550.10">
    <property type="entry name" value="Spore Coat Polysaccharide Biosynthesis Protein SpsA, Chain A"/>
    <property type="match status" value="1"/>
</dbReference>
<name>A0A239PSN6_9PROT</name>
<dbReference type="GO" id="GO:0016301">
    <property type="term" value="F:kinase activity"/>
    <property type="evidence" value="ECO:0007669"/>
    <property type="project" value="UniProtKB-KW"/>
</dbReference>
<dbReference type="InterPro" id="IPR005835">
    <property type="entry name" value="NTP_transferase_dom"/>
</dbReference>
<dbReference type="OrthoDB" id="9814110at2"/>
<accession>A0A239PSN6</accession>
<dbReference type="Proteomes" id="UP000198346">
    <property type="component" value="Unassembled WGS sequence"/>
</dbReference>
<dbReference type="PANTHER" id="PTHR43584">
    <property type="entry name" value="NUCLEOTIDYL TRANSFERASE"/>
    <property type="match status" value="1"/>
</dbReference>
<evidence type="ECO:0000259" key="3">
    <source>
        <dbReference type="Pfam" id="PF00483"/>
    </source>
</evidence>
<feature type="domain" description="Nucleotidyl transferase" evidence="3">
    <location>
        <begin position="2"/>
        <end position="127"/>
    </location>
</feature>
<dbReference type="Pfam" id="PF00483">
    <property type="entry name" value="NTP_transferase"/>
    <property type="match status" value="1"/>
</dbReference>
<keyword evidence="1" id="KW-0808">Transferase</keyword>
<evidence type="ECO:0000256" key="2">
    <source>
        <dbReference type="ARBA" id="ARBA00022695"/>
    </source>
</evidence>
<evidence type="ECO:0000256" key="1">
    <source>
        <dbReference type="ARBA" id="ARBA00022679"/>
    </source>
</evidence>
<dbReference type="EMBL" id="FZQA01000003">
    <property type="protein sequence ID" value="SNT73301.1"/>
    <property type="molecule type" value="Genomic_DNA"/>
</dbReference>
<protein>
    <submittedName>
        <fullName evidence="4">Choline kinase</fullName>
    </submittedName>
</protein>
<dbReference type="SUPFAM" id="SSF53448">
    <property type="entry name" value="Nucleotide-diphospho-sugar transferases"/>
    <property type="match status" value="1"/>
</dbReference>
<dbReference type="InterPro" id="IPR029044">
    <property type="entry name" value="Nucleotide-diphossugar_trans"/>
</dbReference>
<dbReference type="CDD" id="cd02523">
    <property type="entry name" value="PC_cytidylyltransferase"/>
    <property type="match status" value="1"/>
</dbReference>
<evidence type="ECO:0000313" key="5">
    <source>
        <dbReference type="Proteomes" id="UP000198346"/>
    </source>
</evidence>
<keyword evidence="4" id="KW-0418">Kinase</keyword>
<dbReference type="PANTHER" id="PTHR43584:SF8">
    <property type="entry name" value="N-ACETYLMURAMATE ALPHA-1-PHOSPHATE URIDYLYLTRANSFERASE"/>
    <property type="match status" value="1"/>
</dbReference>
<evidence type="ECO:0000313" key="4">
    <source>
        <dbReference type="EMBL" id="SNT73301.1"/>
    </source>
</evidence>
<reference evidence="4 5" key="1">
    <citation type="submission" date="2017-07" db="EMBL/GenBank/DDBJ databases">
        <authorList>
            <person name="Sun Z.S."/>
            <person name="Albrecht U."/>
            <person name="Echele G."/>
            <person name="Lee C.C."/>
        </authorList>
    </citation>
    <scope>NUCLEOTIDE SEQUENCE [LARGE SCALE GENOMIC DNA]</scope>
    <source>
        <strain evidence="4 5">CGMCC 1.12710</strain>
    </source>
</reference>
<gene>
    <name evidence="4" type="ORF">SAMN06297382_1699</name>
</gene>
<sequence length="250" mass="26939">MKAIILSAGQGSRLLPLTNDRPKCLLPVGARATALQWQIEALDHVGAVSEIVVVTGFKSDMVDAAIAGMTSVSTPVRTVFNPFFKLADNLASCWMARAHMDGDFLIVNGDSLFEFAVLARVMENDEAPISLTINRKTAYDSDDMKVSLKNGRVAAVGKSLLPSETDAESIGLVAFRGEGGTLFRRAVEESMRDGSGLGAWYLQVIDRLARAGHVGATDIGSLGWCEIDFPDDLEAARRLVAGWERLRVVA</sequence>
<dbReference type="RefSeq" id="WP_089412178.1">
    <property type="nucleotide sequence ID" value="NZ_FZQA01000003.1"/>
</dbReference>
<keyword evidence="2" id="KW-0548">Nucleotidyltransferase</keyword>